<feature type="domain" description="Rv2175c C-terminal" evidence="1">
    <location>
        <begin position="88"/>
        <end position="141"/>
    </location>
</feature>
<evidence type="ECO:0000259" key="1">
    <source>
        <dbReference type="Pfam" id="PF18367"/>
    </source>
</evidence>
<evidence type="ECO:0008006" key="5">
    <source>
        <dbReference type="Google" id="ProtNLM"/>
    </source>
</evidence>
<reference evidence="3 4" key="1">
    <citation type="submission" date="2019-07" db="EMBL/GenBank/DDBJ databases">
        <title>Genomic Encyclopedia of Type Strains, Phase IV (KMG-IV): sequencing the most valuable type-strain genomes for metagenomic binning, comparative biology and taxonomic classification.</title>
        <authorList>
            <person name="Goeker M."/>
        </authorList>
    </citation>
    <scope>NUCLEOTIDE SEQUENCE [LARGE SCALE GENOMIC DNA]</scope>
    <source>
        <strain evidence="3 4">DSM 44831</strain>
    </source>
</reference>
<evidence type="ECO:0000313" key="3">
    <source>
        <dbReference type="EMBL" id="KAF0842481.1"/>
    </source>
</evidence>
<proteinExistence type="predicted"/>
<evidence type="ECO:0000313" key="4">
    <source>
        <dbReference type="Proteomes" id="UP000798951"/>
    </source>
</evidence>
<dbReference type="EMBL" id="VMSD01000011">
    <property type="protein sequence ID" value="KAF0842481.1"/>
    <property type="molecule type" value="Genomic_DNA"/>
</dbReference>
<dbReference type="Pfam" id="PF21531">
    <property type="entry name" value="Rv2175c_wHTH"/>
    <property type="match status" value="1"/>
</dbReference>
<protein>
    <recommendedName>
        <fullName evidence="5">Rv2175c C-terminal domain-containing protein</fullName>
    </recommendedName>
</protein>
<keyword evidence="4" id="KW-1185">Reference proteome</keyword>
<organism evidence="3 4">
    <name type="scientific">Nocardia caishijiensis</name>
    <dbReference type="NCBI Taxonomy" id="184756"/>
    <lineage>
        <taxon>Bacteria</taxon>
        <taxon>Bacillati</taxon>
        <taxon>Actinomycetota</taxon>
        <taxon>Actinomycetes</taxon>
        <taxon>Mycobacteriales</taxon>
        <taxon>Nocardiaceae</taxon>
        <taxon>Nocardia</taxon>
    </lineage>
</organism>
<gene>
    <name evidence="3" type="ORF">FNL39_11162</name>
</gene>
<evidence type="ECO:0000259" key="2">
    <source>
        <dbReference type="Pfam" id="PF21531"/>
    </source>
</evidence>
<name>A0ABQ6YFT4_9NOCA</name>
<dbReference type="Proteomes" id="UP000798951">
    <property type="component" value="Unassembled WGS sequence"/>
</dbReference>
<dbReference type="Pfam" id="PF18367">
    <property type="entry name" value="Rv2175c_C"/>
    <property type="match status" value="1"/>
</dbReference>
<sequence length="144" mass="15656">MVTGCDGMPADGCVASRTTVVWVSAFPCSDDVLPDTETLVSLPEAADILGVPVTAVHQLLRDHQLLAVRRGGVAGIPSRFFDDNDEIVRMLPGLITVMRDGKYSDEDILRWIYTEDDSLPGRPVDALHGPLAREVVRRAAAEPF</sequence>
<feature type="domain" description="DNA-binding protein Rv2175c wHTH" evidence="2">
    <location>
        <begin position="25"/>
        <end position="81"/>
    </location>
</feature>
<dbReference type="InterPro" id="IPR041098">
    <property type="entry name" value="Rv2175c_C"/>
</dbReference>
<accession>A0ABQ6YFT4</accession>
<dbReference type="InterPro" id="IPR048576">
    <property type="entry name" value="Rv2175c_wHTH"/>
</dbReference>
<comment type="caution">
    <text evidence="3">The sequence shown here is derived from an EMBL/GenBank/DDBJ whole genome shotgun (WGS) entry which is preliminary data.</text>
</comment>